<keyword evidence="1" id="KW-0472">Membrane</keyword>
<gene>
    <name evidence="2" type="ORF">KL86APRO_30189</name>
</gene>
<dbReference type="AlphaFoldDB" id="A0A212KM11"/>
<proteinExistence type="predicted"/>
<reference evidence="2" key="1">
    <citation type="submission" date="2016-04" db="EMBL/GenBank/DDBJ databases">
        <authorList>
            <person name="Evans L.H."/>
            <person name="Alamgir A."/>
            <person name="Owens N."/>
            <person name="Weber N.D."/>
            <person name="Virtaneva K."/>
            <person name="Barbian K."/>
            <person name="Babar A."/>
            <person name="Rosenke K."/>
        </authorList>
    </citation>
    <scope>NUCLEOTIDE SEQUENCE</scope>
    <source>
        <strain evidence="2">86</strain>
    </source>
</reference>
<feature type="transmembrane region" description="Helical" evidence="1">
    <location>
        <begin position="41"/>
        <end position="61"/>
    </location>
</feature>
<keyword evidence="1" id="KW-1133">Transmembrane helix</keyword>
<protein>
    <submittedName>
        <fullName evidence="2">Uncharacterized protein</fullName>
    </submittedName>
</protein>
<name>A0A212KM11_9PROT</name>
<evidence type="ECO:0000256" key="1">
    <source>
        <dbReference type="SAM" id="Phobius"/>
    </source>
</evidence>
<keyword evidence="1" id="KW-0812">Transmembrane</keyword>
<sequence length="128" mass="14773">MEPGNRNDGRKDETNIRLGIDYDLRGIDPEYVQVFAKTYRIIGLIIVVSFVAWGLFYDFQWGRSPFEMLFREFGVGRQNREVAVWVFAAAITVSGFYLRFIIGAVLSAAVFKLWDVIKVLVIQAFRKI</sequence>
<evidence type="ECO:0000313" key="2">
    <source>
        <dbReference type="EMBL" id="SBW12698.1"/>
    </source>
</evidence>
<feature type="transmembrane region" description="Helical" evidence="1">
    <location>
        <begin position="82"/>
        <end position="111"/>
    </location>
</feature>
<organism evidence="2">
    <name type="scientific">uncultured Alphaproteobacteria bacterium</name>
    <dbReference type="NCBI Taxonomy" id="91750"/>
    <lineage>
        <taxon>Bacteria</taxon>
        <taxon>Pseudomonadati</taxon>
        <taxon>Pseudomonadota</taxon>
        <taxon>Alphaproteobacteria</taxon>
        <taxon>environmental samples</taxon>
    </lineage>
</organism>
<dbReference type="EMBL" id="FLUO01000003">
    <property type="protein sequence ID" value="SBW12698.1"/>
    <property type="molecule type" value="Genomic_DNA"/>
</dbReference>
<accession>A0A212KM11</accession>